<evidence type="ECO:0000313" key="3">
    <source>
        <dbReference type="Proteomes" id="UP000319576"/>
    </source>
</evidence>
<accession>A0A517XRE4</accession>
<dbReference type="GO" id="GO:0102971">
    <property type="term" value="F:phosphinothricin N-acetyltransferase activity"/>
    <property type="evidence" value="ECO:0007669"/>
    <property type="project" value="UniProtKB-EC"/>
</dbReference>
<name>A0A517XRE4_9BACT</name>
<gene>
    <name evidence="2" type="primary">ywnH</name>
    <name evidence="2" type="ORF">ETAA1_20340</name>
</gene>
<dbReference type="Proteomes" id="UP000319576">
    <property type="component" value="Chromosome"/>
</dbReference>
<keyword evidence="2" id="KW-0808">Transferase</keyword>
<organism evidence="2 3">
    <name type="scientific">Urbifossiella limnaea</name>
    <dbReference type="NCBI Taxonomy" id="2528023"/>
    <lineage>
        <taxon>Bacteria</taxon>
        <taxon>Pseudomonadati</taxon>
        <taxon>Planctomycetota</taxon>
        <taxon>Planctomycetia</taxon>
        <taxon>Gemmatales</taxon>
        <taxon>Gemmataceae</taxon>
        <taxon>Urbifossiella</taxon>
    </lineage>
</organism>
<sequence length="162" mass="17469">MTLRDATAADSDAIWAIFRAVVAAGDAFPFPDDYSREQALAYWFAPGTHVRVAEADGRVVGSYTVRPNQPGRAAHLANGAYLVDPAARGMGIGRALGEDSVKECRRLGYRGMQFNLVVATNEAAVRVWTACGFRIIGTVPGAFRHATLGLVDAHVMYRSLLD</sequence>
<dbReference type="Pfam" id="PF00583">
    <property type="entry name" value="Acetyltransf_1"/>
    <property type="match status" value="1"/>
</dbReference>
<dbReference type="RefSeq" id="WP_145237065.1">
    <property type="nucleotide sequence ID" value="NZ_CP036273.1"/>
</dbReference>
<dbReference type="InterPro" id="IPR016181">
    <property type="entry name" value="Acyl_CoA_acyltransferase"/>
</dbReference>
<evidence type="ECO:0000259" key="1">
    <source>
        <dbReference type="PROSITE" id="PS51186"/>
    </source>
</evidence>
<dbReference type="OrthoDB" id="948250at2"/>
<dbReference type="InterPro" id="IPR052742">
    <property type="entry name" value="Mito_N-acetyltransferase"/>
</dbReference>
<protein>
    <submittedName>
        <fullName evidence="2">Phosphinothricin acetyltransferase YwnH</fullName>
        <ecNumber evidence="2">2.3.1.183</ecNumber>
    </submittedName>
</protein>
<feature type="domain" description="N-acetyltransferase" evidence="1">
    <location>
        <begin position="1"/>
        <end position="162"/>
    </location>
</feature>
<dbReference type="PROSITE" id="PS51186">
    <property type="entry name" value="GNAT"/>
    <property type="match status" value="1"/>
</dbReference>
<keyword evidence="2" id="KW-0012">Acyltransferase</keyword>
<dbReference type="EMBL" id="CP036273">
    <property type="protein sequence ID" value="QDU20091.1"/>
    <property type="molecule type" value="Genomic_DNA"/>
</dbReference>
<dbReference type="KEGG" id="uli:ETAA1_20340"/>
<keyword evidence="3" id="KW-1185">Reference proteome</keyword>
<dbReference type="EC" id="2.3.1.183" evidence="2"/>
<dbReference type="CDD" id="cd04301">
    <property type="entry name" value="NAT_SF"/>
    <property type="match status" value="1"/>
</dbReference>
<dbReference type="PANTHER" id="PTHR43138:SF1">
    <property type="entry name" value="N-ACETYLTRANSFERASE ACA1"/>
    <property type="match status" value="1"/>
</dbReference>
<dbReference type="PANTHER" id="PTHR43138">
    <property type="entry name" value="ACETYLTRANSFERASE, GNAT FAMILY"/>
    <property type="match status" value="1"/>
</dbReference>
<proteinExistence type="predicted"/>
<evidence type="ECO:0000313" key="2">
    <source>
        <dbReference type="EMBL" id="QDU20091.1"/>
    </source>
</evidence>
<dbReference type="InterPro" id="IPR000182">
    <property type="entry name" value="GNAT_dom"/>
</dbReference>
<dbReference type="Gene3D" id="3.40.630.30">
    <property type="match status" value="1"/>
</dbReference>
<dbReference type="AlphaFoldDB" id="A0A517XRE4"/>
<dbReference type="SUPFAM" id="SSF55729">
    <property type="entry name" value="Acyl-CoA N-acyltransferases (Nat)"/>
    <property type="match status" value="1"/>
</dbReference>
<reference evidence="2 3" key="1">
    <citation type="submission" date="2019-02" db="EMBL/GenBank/DDBJ databases">
        <title>Deep-cultivation of Planctomycetes and their phenomic and genomic characterization uncovers novel biology.</title>
        <authorList>
            <person name="Wiegand S."/>
            <person name="Jogler M."/>
            <person name="Boedeker C."/>
            <person name="Pinto D."/>
            <person name="Vollmers J."/>
            <person name="Rivas-Marin E."/>
            <person name="Kohn T."/>
            <person name="Peeters S.H."/>
            <person name="Heuer A."/>
            <person name="Rast P."/>
            <person name="Oberbeckmann S."/>
            <person name="Bunk B."/>
            <person name="Jeske O."/>
            <person name="Meyerdierks A."/>
            <person name="Storesund J.E."/>
            <person name="Kallscheuer N."/>
            <person name="Luecker S."/>
            <person name="Lage O.M."/>
            <person name="Pohl T."/>
            <person name="Merkel B.J."/>
            <person name="Hornburger P."/>
            <person name="Mueller R.-W."/>
            <person name="Bruemmer F."/>
            <person name="Labrenz M."/>
            <person name="Spormann A.M."/>
            <person name="Op den Camp H."/>
            <person name="Overmann J."/>
            <person name="Amann R."/>
            <person name="Jetten M.S.M."/>
            <person name="Mascher T."/>
            <person name="Medema M.H."/>
            <person name="Devos D.P."/>
            <person name="Kaster A.-K."/>
            <person name="Ovreas L."/>
            <person name="Rohde M."/>
            <person name="Galperin M.Y."/>
            <person name="Jogler C."/>
        </authorList>
    </citation>
    <scope>NUCLEOTIDE SEQUENCE [LARGE SCALE GENOMIC DNA]</scope>
    <source>
        <strain evidence="2 3">ETA_A1</strain>
    </source>
</reference>